<evidence type="ECO:0000313" key="8">
    <source>
        <dbReference type="Proteomes" id="UP001159370"/>
    </source>
</evidence>
<name>A0AA43GUW3_9CYAN</name>
<dbReference type="Pfam" id="PF02609">
    <property type="entry name" value="Exonuc_VII_S"/>
    <property type="match status" value="1"/>
</dbReference>
<dbReference type="SUPFAM" id="SSF116842">
    <property type="entry name" value="XseB-like"/>
    <property type="match status" value="1"/>
</dbReference>
<evidence type="ECO:0000313" key="7">
    <source>
        <dbReference type="EMBL" id="MDH6062213.1"/>
    </source>
</evidence>
<dbReference type="GO" id="GO:0005737">
    <property type="term" value="C:cytoplasm"/>
    <property type="evidence" value="ECO:0007669"/>
    <property type="project" value="UniProtKB-SubCell"/>
</dbReference>
<dbReference type="GO" id="GO:0006308">
    <property type="term" value="P:DNA catabolic process"/>
    <property type="evidence" value="ECO:0007669"/>
    <property type="project" value="UniProtKB-UniRule"/>
</dbReference>
<accession>A0AA43GUW3</accession>
<gene>
    <name evidence="6 7" type="primary">xseB</name>
    <name evidence="7" type="ORF">NWP23_00010</name>
</gene>
<dbReference type="HAMAP" id="MF_00337">
    <property type="entry name" value="Exonuc_7_S"/>
    <property type="match status" value="1"/>
</dbReference>
<protein>
    <recommendedName>
        <fullName evidence="6">Exodeoxyribonuclease 7 small subunit</fullName>
        <ecNumber evidence="6">3.1.11.6</ecNumber>
    </recommendedName>
    <alternativeName>
        <fullName evidence="6">Exodeoxyribonuclease VII small subunit</fullName>
        <shortName evidence="6">Exonuclease VII small subunit</shortName>
    </alternativeName>
</protein>
<comment type="caution">
    <text evidence="7">The sequence shown here is derived from an EMBL/GenBank/DDBJ whole genome shotgun (WGS) entry which is preliminary data.</text>
</comment>
<keyword evidence="3 6" id="KW-0540">Nuclease</keyword>
<dbReference type="GO" id="GO:0009318">
    <property type="term" value="C:exodeoxyribonuclease VII complex"/>
    <property type="evidence" value="ECO:0007669"/>
    <property type="project" value="UniProtKB-UniRule"/>
</dbReference>
<proteinExistence type="inferred from homology"/>
<dbReference type="AlphaFoldDB" id="A0AA43GUW3"/>
<evidence type="ECO:0000256" key="5">
    <source>
        <dbReference type="ARBA" id="ARBA00022839"/>
    </source>
</evidence>
<evidence type="ECO:0000256" key="6">
    <source>
        <dbReference type="HAMAP-Rule" id="MF_00337"/>
    </source>
</evidence>
<evidence type="ECO:0000256" key="2">
    <source>
        <dbReference type="ARBA" id="ARBA00022490"/>
    </source>
</evidence>
<dbReference type="Proteomes" id="UP001159370">
    <property type="component" value="Unassembled WGS sequence"/>
</dbReference>
<reference evidence="7 8" key="1">
    <citation type="journal article" date="2023" name="J. Phycol.">
        <title>Chrysosporum ovalisporum is synonymous with the true-branching cyanobacterium Umezakia natans (Nostocales/Aphanizomenonaceae).</title>
        <authorList>
            <person name="McGregor G.B."/>
            <person name="Sendall B.C."/>
            <person name="Niiyama Y."/>
            <person name="Tuji A."/>
            <person name="Willis A."/>
        </authorList>
    </citation>
    <scope>NUCLEOTIDE SEQUENCE [LARGE SCALE GENOMIC DNA]</scope>
    <source>
        <strain evidence="7 8">FSS-62</strain>
    </source>
</reference>
<keyword evidence="4 6" id="KW-0378">Hydrolase</keyword>
<evidence type="ECO:0000256" key="3">
    <source>
        <dbReference type="ARBA" id="ARBA00022722"/>
    </source>
</evidence>
<dbReference type="EMBL" id="JANQDL010000001">
    <property type="protein sequence ID" value="MDH6062213.1"/>
    <property type="molecule type" value="Genomic_DNA"/>
</dbReference>
<dbReference type="Gene3D" id="1.10.287.1040">
    <property type="entry name" value="Exonuclease VII, small subunit"/>
    <property type="match status" value="1"/>
</dbReference>
<dbReference type="InterPro" id="IPR037004">
    <property type="entry name" value="Exonuc_VII_ssu_sf"/>
</dbReference>
<dbReference type="RefSeq" id="WP_280649453.1">
    <property type="nucleotide sequence ID" value="NZ_JANQDL010000001.1"/>
</dbReference>
<sequence length="77" mass="8871">MVKPQDGFGADSMVNWSFEEKVVEIEQIIGRIEEGELGLEEVFEQFSSAVESLRECESFLHQRHQQINLLIETLSDD</sequence>
<dbReference type="GO" id="GO:0008855">
    <property type="term" value="F:exodeoxyribonuclease VII activity"/>
    <property type="evidence" value="ECO:0007669"/>
    <property type="project" value="UniProtKB-UniRule"/>
</dbReference>
<dbReference type="InterPro" id="IPR003761">
    <property type="entry name" value="Exonuc_VII_S"/>
</dbReference>
<evidence type="ECO:0000256" key="1">
    <source>
        <dbReference type="ARBA" id="ARBA00009998"/>
    </source>
</evidence>
<comment type="similarity">
    <text evidence="1 6">Belongs to the XseB family.</text>
</comment>
<keyword evidence="5 6" id="KW-0269">Exonuclease</keyword>
<dbReference type="GeneID" id="83685031"/>
<comment type="subcellular location">
    <subcellularLocation>
        <location evidence="6">Cytoplasm</location>
    </subcellularLocation>
</comment>
<dbReference type="NCBIfam" id="TIGR01280">
    <property type="entry name" value="xseB"/>
    <property type="match status" value="1"/>
</dbReference>
<keyword evidence="2 6" id="KW-0963">Cytoplasm</keyword>
<evidence type="ECO:0000256" key="4">
    <source>
        <dbReference type="ARBA" id="ARBA00022801"/>
    </source>
</evidence>
<dbReference type="EC" id="3.1.11.6" evidence="6"/>
<comment type="subunit">
    <text evidence="6">Heterooligomer composed of large and small subunits.</text>
</comment>
<comment type="function">
    <text evidence="6">Bidirectionally degrades single-stranded DNA into large acid-insoluble oligonucleotides, which are then degraded further into small acid-soluble oligonucleotides.</text>
</comment>
<organism evidence="7 8">
    <name type="scientific">Umezakia ovalisporum FSS-62</name>
    <dbReference type="NCBI Taxonomy" id="2971776"/>
    <lineage>
        <taxon>Bacteria</taxon>
        <taxon>Bacillati</taxon>
        <taxon>Cyanobacteriota</taxon>
        <taxon>Cyanophyceae</taxon>
        <taxon>Nostocales</taxon>
        <taxon>Nodulariaceae</taxon>
        <taxon>Umezakia</taxon>
    </lineage>
</organism>
<comment type="catalytic activity">
    <reaction evidence="6">
        <text>Exonucleolytic cleavage in either 5'- to 3'- or 3'- to 5'-direction to yield nucleoside 5'-phosphates.</text>
        <dbReference type="EC" id="3.1.11.6"/>
    </reaction>
</comment>